<feature type="compositionally biased region" description="Basic residues" evidence="1">
    <location>
        <begin position="230"/>
        <end position="258"/>
    </location>
</feature>
<dbReference type="AlphaFoldDB" id="A0AAP0S341"/>
<proteinExistence type="predicted"/>
<dbReference type="EMBL" id="JBBPBK010000004">
    <property type="protein sequence ID" value="KAK9286279.1"/>
    <property type="molecule type" value="Genomic_DNA"/>
</dbReference>
<feature type="compositionally biased region" description="Basic and acidic residues" evidence="1">
    <location>
        <begin position="78"/>
        <end position="97"/>
    </location>
</feature>
<reference evidence="2 3" key="1">
    <citation type="journal article" date="2024" name="Plant J.">
        <title>Genome sequences and population genomics reveal climatic adaptation and genomic divergence between two closely related sweetgum species.</title>
        <authorList>
            <person name="Xu W.Q."/>
            <person name="Ren C.Q."/>
            <person name="Zhang X.Y."/>
            <person name="Comes H.P."/>
            <person name="Liu X.H."/>
            <person name="Li Y.G."/>
            <person name="Kettle C.J."/>
            <person name="Jalonen R."/>
            <person name="Gaisberger H."/>
            <person name="Ma Y.Z."/>
            <person name="Qiu Y.X."/>
        </authorList>
    </citation>
    <scope>NUCLEOTIDE SEQUENCE [LARGE SCALE GENOMIC DNA]</scope>
    <source>
        <strain evidence="2">Hangzhou</strain>
    </source>
</reference>
<dbReference type="PANTHER" id="PTHR34684">
    <property type="entry name" value="OS08G0192200 PROTEIN"/>
    <property type="match status" value="1"/>
</dbReference>
<name>A0AAP0S341_LIQFO</name>
<sequence>MDLETENRIAAILMKEAAELRRQAEKEGVNVYLRQPTIRGRPNSRFLTATVLGVQQANRAVEVNEMWRVRQKERELDERLKGRVGDNSSSDRSHRDISNSPRSASKRHATTDKNAGASCSSSKRVSEDCYSREEEGLRDEEIEEFLHSRVKRGRGAVGSRMDETGPYLPPDPKEKLSTSPDVRVREEWERRILGPEKPSFLKSCESSEEEDKRKKAKKVKKVHSGSLNKLHSRKHGSKEKSRDKKKKKRGEKKSKHRK</sequence>
<dbReference type="Proteomes" id="UP001415857">
    <property type="component" value="Unassembled WGS sequence"/>
</dbReference>
<feature type="compositionally biased region" description="Basic residues" evidence="1">
    <location>
        <begin position="214"/>
        <end position="223"/>
    </location>
</feature>
<keyword evidence="3" id="KW-1185">Reference proteome</keyword>
<comment type="caution">
    <text evidence="2">The sequence shown here is derived from an EMBL/GenBank/DDBJ whole genome shotgun (WGS) entry which is preliminary data.</text>
</comment>
<gene>
    <name evidence="2" type="ORF">L1049_014669</name>
</gene>
<accession>A0AAP0S341</accession>
<organism evidence="2 3">
    <name type="scientific">Liquidambar formosana</name>
    <name type="common">Formosan gum</name>
    <dbReference type="NCBI Taxonomy" id="63359"/>
    <lineage>
        <taxon>Eukaryota</taxon>
        <taxon>Viridiplantae</taxon>
        <taxon>Streptophyta</taxon>
        <taxon>Embryophyta</taxon>
        <taxon>Tracheophyta</taxon>
        <taxon>Spermatophyta</taxon>
        <taxon>Magnoliopsida</taxon>
        <taxon>eudicotyledons</taxon>
        <taxon>Gunneridae</taxon>
        <taxon>Pentapetalae</taxon>
        <taxon>Saxifragales</taxon>
        <taxon>Altingiaceae</taxon>
        <taxon>Liquidambar</taxon>
    </lineage>
</organism>
<feature type="region of interest" description="Disordered" evidence="1">
    <location>
        <begin position="152"/>
        <end position="258"/>
    </location>
</feature>
<feature type="region of interest" description="Disordered" evidence="1">
    <location>
        <begin position="78"/>
        <end position="128"/>
    </location>
</feature>
<protein>
    <submittedName>
        <fullName evidence="2">Uncharacterized protein</fullName>
    </submittedName>
</protein>
<feature type="compositionally biased region" description="Basic and acidic residues" evidence="1">
    <location>
        <begin position="171"/>
        <end position="194"/>
    </location>
</feature>
<evidence type="ECO:0000256" key="1">
    <source>
        <dbReference type="SAM" id="MobiDB-lite"/>
    </source>
</evidence>
<evidence type="ECO:0000313" key="3">
    <source>
        <dbReference type="Proteomes" id="UP001415857"/>
    </source>
</evidence>
<dbReference type="PANTHER" id="PTHR34684:SF1">
    <property type="entry name" value="OS08G0192200 PROTEIN"/>
    <property type="match status" value="1"/>
</dbReference>
<evidence type="ECO:0000313" key="2">
    <source>
        <dbReference type="EMBL" id="KAK9286279.1"/>
    </source>
</evidence>